<gene>
    <name evidence="1" type="ORF">AGERDE_LOCUS12687</name>
</gene>
<evidence type="ECO:0000313" key="1">
    <source>
        <dbReference type="EMBL" id="CAG8681351.1"/>
    </source>
</evidence>
<evidence type="ECO:0000313" key="2">
    <source>
        <dbReference type="Proteomes" id="UP000789831"/>
    </source>
</evidence>
<organism evidence="1 2">
    <name type="scientific">Ambispora gerdemannii</name>
    <dbReference type="NCBI Taxonomy" id="144530"/>
    <lineage>
        <taxon>Eukaryota</taxon>
        <taxon>Fungi</taxon>
        <taxon>Fungi incertae sedis</taxon>
        <taxon>Mucoromycota</taxon>
        <taxon>Glomeromycotina</taxon>
        <taxon>Glomeromycetes</taxon>
        <taxon>Archaeosporales</taxon>
        <taxon>Ambisporaceae</taxon>
        <taxon>Ambispora</taxon>
    </lineage>
</organism>
<comment type="caution">
    <text evidence="1">The sequence shown here is derived from an EMBL/GenBank/DDBJ whole genome shotgun (WGS) entry which is preliminary data.</text>
</comment>
<dbReference type="EMBL" id="CAJVPL010010552">
    <property type="protein sequence ID" value="CAG8681351.1"/>
    <property type="molecule type" value="Genomic_DNA"/>
</dbReference>
<feature type="non-terminal residue" evidence="1">
    <location>
        <position position="61"/>
    </location>
</feature>
<name>A0A9N9EJU8_9GLOM</name>
<reference evidence="1" key="1">
    <citation type="submission" date="2021-06" db="EMBL/GenBank/DDBJ databases">
        <authorList>
            <person name="Kallberg Y."/>
            <person name="Tangrot J."/>
            <person name="Rosling A."/>
        </authorList>
    </citation>
    <scope>NUCLEOTIDE SEQUENCE</scope>
    <source>
        <strain evidence="1">MT106</strain>
    </source>
</reference>
<keyword evidence="2" id="KW-1185">Reference proteome</keyword>
<protein>
    <submittedName>
        <fullName evidence="1">7419_t:CDS:1</fullName>
    </submittedName>
</protein>
<dbReference type="Proteomes" id="UP000789831">
    <property type="component" value="Unassembled WGS sequence"/>
</dbReference>
<feature type="non-terminal residue" evidence="1">
    <location>
        <position position="1"/>
    </location>
</feature>
<dbReference type="AlphaFoldDB" id="A0A9N9EJU8"/>
<accession>A0A9N9EJU8</accession>
<sequence length="61" mass="7028">YSASYGKIKEKAQSLGLWNLFLSKDYPEGTNLSNCSEQTQISIRNDRITNIEASIQRFRDQ</sequence>
<proteinExistence type="predicted"/>